<dbReference type="Proteomes" id="UP000515160">
    <property type="component" value="Chromosome 2L"/>
</dbReference>
<dbReference type="InterPro" id="IPR011009">
    <property type="entry name" value="Kinase-like_dom_sf"/>
</dbReference>
<evidence type="ECO:0000313" key="3">
    <source>
        <dbReference type="RefSeq" id="XP_034099902.2"/>
    </source>
</evidence>
<accession>A0A6P8XNF4</accession>
<feature type="domain" description="CHK kinase-like" evidence="1">
    <location>
        <begin position="120"/>
        <end position="309"/>
    </location>
</feature>
<dbReference type="OrthoDB" id="190089at2759"/>
<dbReference type="Pfam" id="PF02958">
    <property type="entry name" value="EcKL"/>
    <property type="match status" value="1"/>
</dbReference>
<dbReference type="InterPro" id="IPR004119">
    <property type="entry name" value="EcKL"/>
</dbReference>
<name>A0A6P8XNF4_DROAB</name>
<evidence type="ECO:0000313" key="2">
    <source>
        <dbReference type="Proteomes" id="UP000515160"/>
    </source>
</evidence>
<dbReference type="Gene3D" id="3.90.1200.10">
    <property type="match status" value="1"/>
</dbReference>
<dbReference type="SMART" id="SM00587">
    <property type="entry name" value="CHK"/>
    <property type="match status" value="1"/>
</dbReference>
<dbReference type="InterPro" id="IPR015897">
    <property type="entry name" value="CHK_kinase-like"/>
</dbReference>
<reference evidence="3" key="1">
    <citation type="submission" date="2025-08" db="UniProtKB">
        <authorList>
            <consortium name="RefSeq"/>
        </authorList>
    </citation>
    <scope>IDENTIFICATION</scope>
    <source>
        <strain evidence="3">15112-1751.03</strain>
        <tissue evidence="3">Whole Adult</tissue>
    </source>
</reference>
<keyword evidence="2" id="KW-1185">Reference proteome</keyword>
<protein>
    <submittedName>
        <fullName evidence="3">Uncharacterized protein LOC117565064</fullName>
    </submittedName>
</protein>
<sequence length="411" mass="47728">MAATQLISHDESLHILRRQNGKELPIVEIQLQQLKQNAGFLGEYYVLRIVSATGSPATTKVHQFFVKTLPQKNLEFRKELELYGVLKKESAIYKKILPKLREYAKRQFSCDCFLARDDLLVLEDLTLSSKQLQQQEIITIQNYRIILQQLATLHAASIAWERAEQTCLVEQFPNELDEFLLSSENKWYLTGLKAIVYLALQHKSFQDITSQNFIKNNVYQLLLQAADQLTKPSKKLRNVFSHRDLSRSNIFLNSHQGCLFIDFGLCSYSTPAIDIHFMLYINSSIEERRLMYDEIMEYYFDELQARFKLMDIPSEEVTREDFELDCRRGHLVGLIVSALCLPVFKIPAELCTKLKFENSSKFDHWMNVDRSELLELAMAQDAGYKTEVMSIIAELVVYLMQNAKLIKDLIV</sequence>
<dbReference type="RefSeq" id="XP_034099902.2">
    <property type="nucleotide sequence ID" value="XM_034244011.2"/>
</dbReference>
<organism evidence="2 3">
    <name type="scientific">Drosophila albomicans</name>
    <name type="common">Fruit fly</name>
    <dbReference type="NCBI Taxonomy" id="7291"/>
    <lineage>
        <taxon>Eukaryota</taxon>
        <taxon>Metazoa</taxon>
        <taxon>Ecdysozoa</taxon>
        <taxon>Arthropoda</taxon>
        <taxon>Hexapoda</taxon>
        <taxon>Insecta</taxon>
        <taxon>Pterygota</taxon>
        <taxon>Neoptera</taxon>
        <taxon>Endopterygota</taxon>
        <taxon>Diptera</taxon>
        <taxon>Brachycera</taxon>
        <taxon>Muscomorpha</taxon>
        <taxon>Ephydroidea</taxon>
        <taxon>Drosophilidae</taxon>
        <taxon>Drosophila</taxon>
    </lineage>
</organism>
<gene>
    <name evidence="3" type="primary">LOC117565064</name>
</gene>
<dbReference type="AlphaFoldDB" id="A0A6P8XNF4"/>
<dbReference type="PANTHER" id="PTHR11012">
    <property type="entry name" value="PROTEIN KINASE-LIKE DOMAIN-CONTAINING"/>
    <property type="match status" value="1"/>
</dbReference>
<dbReference type="SUPFAM" id="SSF56112">
    <property type="entry name" value="Protein kinase-like (PK-like)"/>
    <property type="match status" value="1"/>
</dbReference>
<dbReference type="PANTHER" id="PTHR11012:SF48">
    <property type="entry name" value="CHK KINASE-LIKE DOMAIN-CONTAINING PROTEIN-RELATED"/>
    <property type="match status" value="1"/>
</dbReference>
<dbReference type="GeneID" id="117565064"/>
<proteinExistence type="predicted"/>
<evidence type="ECO:0000259" key="1">
    <source>
        <dbReference type="SMART" id="SM00587"/>
    </source>
</evidence>